<dbReference type="Pfam" id="PF01909">
    <property type="entry name" value="NTP_transf_2"/>
    <property type="match status" value="1"/>
</dbReference>
<dbReference type="Proteomes" id="UP000034344">
    <property type="component" value="Unassembled WGS sequence"/>
</dbReference>
<gene>
    <name evidence="2" type="ORF">US11_C0002G0002</name>
</gene>
<organism evidence="2 3">
    <name type="scientific">Candidatus Roizmanbacteria bacterium GW2011_GWA2_36_23</name>
    <dbReference type="NCBI Taxonomy" id="1618480"/>
    <lineage>
        <taxon>Bacteria</taxon>
        <taxon>Candidatus Roizmaniibacteriota</taxon>
    </lineage>
</organism>
<dbReference type="GO" id="GO:0016779">
    <property type="term" value="F:nucleotidyltransferase activity"/>
    <property type="evidence" value="ECO:0007669"/>
    <property type="project" value="InterPro"/>
</dbReference>
<name>A0A0G0E4X4_9BACT</name>
<dbReference type="SUPFAM" id="SSF81301">
    <property type="entry name" value="Nucleotidyltransferase"/>
    <property type="match status" value="1"/>
</dbReference>
<feature type="domain" description="Polymerase nucleotidyl transferase" evidence="1">
    <location>
        <begin position="145"/>
        <end position="185"/>
    </location>
</feature>
<evidence type="ECO:0000259" key="1">
    <source>
        <dbReference type="Pfam" id="PF01909"/>
    </source>
</evidence>
<dbReference type="CDD" id="cd05403">
    <property type="entry name" value="NT_KNTase_like"/>
    <property type="match status" value="1"/>
</dbReference>
<dbReference type="InterPro" id="IPR002934">
    <property type="entry name" value="Polymerase_NTP_transf_dom"/>
</dbReference>
<sequence length="268" mass="30740">MFDPENPLVKQASDIGYNVRAIPQALFGLQSILPQKIIETDLQPSQCLDHAFQQMKQHGVGNDTMNFYKDVTLPIVFALHNNHPRNGYIKTAEGILDEVLDAKPERRLELIEKITQDAIEFVRKRENIGRRFRSFLTNELKYKELRRLKVPVIAMIGSFVRGDAHLFSDFDLMLFSENPLILPDGISNGDLDKFEERLANFLYVLNPYARSLNIIKQRSLYIFGFNDLFSSRLISETFDLQSCNLSFELIGSNKEVLQRIGLILSGTI</sequence>
<comment type="caution">
    <text evidence="2">The sequence shown here is derived from an EMBL/GenBank/DDBJ whole genome shotgun (WGS) entry which is preliminary data.</text>
</comment>
<proteinExistence type="predicted"/>
<protein>
    <recommendedName>
        <fullName evidence="1">Polymerase nucleotidyl transferase domain-containing protein</fullName>
    </recommendedName>
</protein>
<reference evidence="2 3" key="1">
    <citation type="journal article" date="2015" name="Nature">
        <title>rRNA introns, odd ribosomes, and small enigmatic genomes across a large radiation of phyla.</title>
        <authorList>
            <person name="Brown C.T."/>
            <person name="Hug L.A."/>
            <person name="Thomas B.C."/>
            <person name="Sharon I."/>
            <person name="Castelle C.J."/>
            <person name="Singh A."/>
            <person name="Wilkins M.J."/>
            <person name="Williams K.H."/>
            <person name="Banfield J.F."/>
        </authorList>
    </citation>
    <scope>NUCLEOTIDE SEQUENCE [LARGE SCALE GENOMIC DNA]</scope>
</reference>
<evidence type="ECO:0000313" key="2">
    <source>
        <dbReference type="EMBL" id="KKQ01943.1"/>
    </source>
</evidence>
<dbReference type="AlphaFoldDB" id="A0A0G0E4X4"/>
<dbReference type="InterPro" id="IPR043519">
    <property type="entry name" value="NT_sf"/>
</dbReference>
<accession>A0A0G0E4X4</accession>
<evidence type="ECO:0000313" key="3">
    <source>
        <dbReference type="Proteomes" id="UP000034344"/>
    </source>
</evidence>
<dbReference type="EMBL" id="LBRS01000002">
    <property type="protein sequence ID" value="KKQ01943.1"/>
    <property type="molecule type" value="Genomic_DNA"/>
</dbReference>